<reference evidence="2" key="1">
    <citation type="journal article" date="2014" name="Front. Microbiol.">
        <title>High frequency of phylogenetically diverse reductive dehalogenase-homologous genes in deep subseafloor sedimentary metagenomes.</title>
        <authorList>
            <person name="Kawai M."/>
            <person name="Futagami T."/>
            <person name="Toyoda A."/>
            <person name="Takaki Y."/>
            <person name="Nishi S."/>
            <person name="Hori S."/>
            <person name="Arai W."/>
            <person name="Tsubouchi T."/>
            <person name="Morono Y."/>
            <person name="Uchiyama I."/>
            <person name="Ito T."/>
            <person name="Fujiyama A."/>
            <person name="Inagaki F."/>
            <person name="Takami H."/>
        </authorList>
    </citation>
    <scope>NUCLEOTIDE SEQUENCE</scope>
    <source>
        <strain evidence="2">Expedition CK06-06</strain>
    </source>
</reference>
<evidence type="ECO:0000256" key="1">
    <source>
        <dbReference type="SAM" id="MobiDB-lite"/>
    </source>
</evidence>
<comment type="caution">
    <text evidence="2">The sequence shown here is derived from an EMBL/GenBank/DDBJ whole genome shotgun (WGS) entry which is preliminary data.</text>
</comment>
<feature type="region of interest" description="Disordered" evidence="1">
    <location>
        <begin position="55"/>
        <end position="86"/>
    </location>
</feature>
<dbReference type="EMBL" id="BARW01026970">
    <property type="protein sequence ID" value="GAJ11286.1"/>
    <property type="molecule type" value="Genomic_DNA"/>
</dbReference>
<dbReference type="AlphaFoldDB" id="X1VC99"/>
<organism evidence="2">
    <name type="scientific">marine sediment metagenome</name>
    <dbReference type="NCBI Taxonomy" id="412755"/>
    <lineage>
        <taxon>unclassified sequences</taxon>
        <taxon>metagenomes</taxon>
        <taxon>ecological metagenomes</taxon>
    </lineage>
</organism>
<evidence type="ECO:0000313" key="2">
    <source>
        <dbReference type="EMBL" id="GAJ11286.1"/>
    </source>
</evidence>
<gene>
    <name evidence="2" type="ORF">S12H4_43864</name>
</gene>
<accession>X1VC99</accession>
<protein>
    <submittedName>
        <fullName evidence="2">Uncharacterized protein</fullName>
    </submittedName>
</protein>
<sequence length="86" mass="9606">MLTLKLNKGDPITLYDRTTHKKLGTISLSPNAHYKSIKLCFDLSHKVLILRAKAERNHNGKTKPKSTDALSNARLDLAASPQDPQR</sequence>
<name>X1VC99_9ZZZZ</name>
<proteinExistence type="predicted"/>